<dbReference type="InterPro" id="IPR041469">
    <property type="entry name" value="Subtilisin-like_FN3"/>
</dbReference>
<evidence type="ECO:0000256" key="9">
    <source>
        <dbReference type="PIRSR" id="PIRSR615500-1"/>
    </source>
</evidence>
<feature type="active site" description="Charge relay system" evidence="9 10">
    <location>
        <position position="543"/>
    </location>
</feature>
<dbReference type="InterPro" id="IPR036852">
    <property type="entry name" value="Peptidase_S8/S53_dom_sf"/>
</dbReference>
<feature type="active site" description="Charge relay system" evidence="9 10">
    <location>
        <position position="221"/>
    </location>
</feature>
<keyword evidence="5 11" id="KW-0732">Signal</keyword>
<comment type="caution">
    <text evidence="15">The sequence shown here is derived from an EMBL/GenBank/DDBJ whole genome shotgun (WGS) entry which is preliminary data.</text>
</comment>
<reference evidence="15" key="1">
    <citation type="submission" date="2018-05" db="EMBL/GenBank/DDBJ databases">
        <title>Draft genome of Mucuna pruriens seed.</title>
        <authorList>
            <person name="Nnadi N.E."/>
            <person name="Vos R."/>
            <person name="Hasami M.H."/>
            <person name="Devisetty U.K."/>
            <person name="Aguiy J.C."/>
        </authorList>
    </citation>
    <scope>NUCLEOTIDE SEQUENCE [LARGE SCALE GENOMIC DNA]</scope>
    <source>
        <strain evidence="15">JCA_2017</strain>
    </source>
</reference>
<sequence length="764" mass="82075">MEHDCVAPLPLMMFLISLWLLVCPHGNGESSTYIVHMDKSLMPQVFASHHDWYESTIHSINLAAADSPSKKQAQKLVYTYDDAMHGFSAVVSPDELESLKEARGFVAAYPDRSATIDTTHTFEFLSLDSTNGLWNASNFGEDVIVGLIDSGIWPESESFKDDGMSRIIPSKWKGTCEEGQDFNVSMCNFKLIGARYFNKGVKAANPKIRISMNSARDTEGHGSHTSSTVAGNYVKGASLFGYAKGVARGIAPRARLAMYKVLWDEGRQASDVLAGMDQAIADGVDVISISLGFDSVPLYEDPVAIAAFAAMEKGVLVSSSAGNEGPKLGTLHNGIPWVLTVAAGTIDRTFGSLTLGNGKTIVGWTLFAAKAIVQNLPLVYNKTLSACNSIKLLTEAAQRGIIICDALDSVSVFSQIESITEASVVGAVFISNDPELIETGRLFSPSIVINPSDAPSVINYAKSVETPFASIKFQETFVGIKPAPAAAVYTSRGPSPSHPGILKPDVMAPGSQVLAAFVPTRTSARIGTNVFLSSDYTFLSGTSMACPHASGVAALLKAAHPDWSPAAIRSALVTTANPLDNTLNPIRDNGNPLQYASPLAMGAGEIDPNRALDPGFIYDATPQDYVNLLCASGYTRNQILSITRSNSYNCAANPSSDLNYPSFIVLYSNRTRSIVREFRRIVTNVGDGAATYRVKVMQPKGSKVTVSPETLAFGYKHEKQSYSVIIKYTTNKKKNISFGDIVWVEDRGARTVRSPIVVAPSEIA</sequence>
<evidence type="ECO:0000259" key="13">
    <source>
        <dbReference type="Pfam" id="PF05922"/>
    </source>
</evidence>
<dbReference type="FunFam" id="3.40.50.200:FF:000006">
    <property type="entry name" value="Subtilisin-like protease SBT1.5"/>
    <property type="match status" value="1"/>
</dbReference>
<dbReference type="InterPro" id="IPR045051">
    <property type="entry name" value="SBT"/>
</dbReference>
<keyword evidence="7 10" id="KW-0720">Serine protease</keyword>
<dbReference type="AlphaFoldDB" id="A0A371HE27"/>
<keyword evidence="3" id="KW-0964">Secreted</keyword>
<keyword evidence="16" id="KW-1185">Reference proteome</keyword>
<dbReference type="GO" id="GO:0006508">
    <property type="term" value="P:proteolysis"/>
    <property type="evidence" value="ECO:0007669"/>
    <property type="project" value="UniProtKB-KW"/>
</dbReference>
<name>A0A371HE27_MUCPR</name>
<dbReference type="PROSITE" id="PS51892">
    <property type="entry name" value="SUBTILASE"/>
    <property type="match status" value="1"/>
</dbReference>
<feature type="domain" description="Inhibitor I9" evidence="13">
    <location>
        <begin position="32"/>
        <end position="114"/>
    </location>
</feature>
<dbReference type="FunFam" id="3.30.70.80:FF:000003">
    <property type="entry name" value="Subtilisin-like protease SBT1.9"/>
    <property type="match status" value="1"/>
</dbReference>
<evidence type="ECO:0000256" key="2">
    <source>
        <dbReference type="ARBA" id="ARBA00011073"/>
    </source>
</evidence>
<dbReference type="PANTHER" id="PTHR10795">
    <property type="entry name" value="PROPROTEIN CONVERTASE SUBTILISIN/KEXIN"/>
    <property type="match status" value="1"/>
</dbReference>
<dbReference type="CDD" id="cd04852">
    <property type="entry name" value="Peptidases_S8_3"/>
    <property type="match status" value="1"/>
</dbReference>
<comment type="subcellular location">
    <subcellularLocation>
        <location evidence="1">Secreted</location>
    </subcellularLocation>
</comment>
<dbReference type="GO" id="GO:0009610">
    <property type="term" value="P:response to symbiotic fungus"/>
    <property type="evidence" value="ECO:0007669"/>
    <property type="project" value="UniProtKB-ARBA"/>
</dbReference>
<dbReference type="Pfam" id="PF05922">
    <property type="entry name" value="Inhibitor_I9"/>
    <property type="match status" value="1"/>
</dbReference>
<protein>
    <submittedName>
        <fullName evidence="15">Subtilisin-like protease SBT1.7</fullName>
    </submittedName>
</protein>
<dbReference type="Proteomes" id="UP000257109">
    <property type="component" value="Unassembled WGS sequence"/>
</dbReference>
<evidence type="ECO:0000256" key="7">
    <source>
        <dbReference type="ARBA" id="ARBA00022825"/>
    </source>
</evidence>
<feature type="signal peptide" evidence="11">
    <location>
        <begin position="1"/>
        <end position="28"/>
    </location>
</feature>
<evidence type="ECO:0000256" key="4">
    <source>
        <dbReference type="ARBA" id="ARBA00022670"/>
    </source>
</evidence>
<evidence type="ECO:0000256" key="10">
    <source>
        <dbReference type="PROSITE-ProRule" id="PRU01240"/>
    </source>
</evidence>
<feature type="domain" description="Peptidase S8/S53" evidence="12">
    <location>
        <begin position="140"/>
        <end position="579"/>
    </location>
</feature>
<dbReference type="InterPro" id="IPR037045">
    <property type="entry name" value="S8pro/Inhibitor_I9_sf"/>
</dbReference>
<comment type="similarity">
    <text evidence="2 10">Belongs to the peptidase S8 family.</text>
</comment>
<evidence type="ECO:0000313" key="15">
    <source>
        <dbReference type="EMBL" id="RDY01051.1"/>
    </source>
</evidence>
<evidence type="ECO:0000259" key="14">
    <source>
        <dbReference type="Pfam" id="PF17766"/>
    </source>
</evidence>
<organism evidence="15 16">
    <name type="scientific">Mucuna pruriens</name>
    <name type="common">Velvet bean</name>
    <name type="synonym">Dolichos pruriens</name>
    <dbReference type="NCBI Taxonomy" id="157652"/>
    <lineage>
        <taxon>Eukaryota</taxon>
        <taxon>Viridiplantae</taxon>
        <taxon>Streptophyta</taxon>
        <taxon>Embryophyta</taxon>
        <taxon>Tracheophyta</taxon>
        <taxon>Spermatophyta</taxon>
        <taxon>Magnoliopsida</taxon>
        <taxon>eudicotyledons</taxon>
        <taxon>Gunneridae</taxon>
        <taxon>Pentapetalae</taxon>
        <taxon>rosids</taxon>
        <taxon>fabids</taxon>
        <taxon>Fabales</taxon>
        <taxon>Fabaceae</taxon>
        <taxon>Papilionoideae</taxon>
        <taxon>50 kb inversion clade</taxon>
        <taxon>NPAAA clade</taxon>
        <taxon>indigoferoid/millettioid clade</taxon>
        <taxon>Phaseoleae</taxon>
        <taxon>Mucuna</taxon>
    </lineage>
</organism>
<evidence type="ECO:0000256" key="6">
    <source>
        <dbReference type="ARBA" id="ARBA00022801"/>
    </source>
</evidence>
<keyword evidence="4 10" id="KW-0645">Protease</keyword>
<dbReference type="InterPro" id="IPR015500">
    <property type="entry name" value="Peptidase_S8_subtilisin-rel"/>
</dbReference>
<dbReference type="Gene3D" id="3.40.50.200">
    <property type="entry name" value="Peptidase S8/S53 domain"/>
    <property type="match status" value="1"/>
</dbReference>
<feature type="active site" description="Charge relay system" evidence="9 10">
    <location>
        <position position="149"/>
    </location>
</feature>
<feature type="chain" id="PRO_5016910808" evidence="11">
    <location>
        <begin position="29"/>
        <end position="764"/>
    </location>
</feature>
<dbReference type="SUPFAM" id="SSF52743">
    <property type="entry name" value="Subtilisin-like"/>
    <property type="match status" value="1"/>
</dbReference>
<dbReference type="InterPro" id="IPR034197">
    <property type="entry name" value="Peptidases_S8_3"/>
</dbReference>
<dbReference type="Gene3D" id="2.60.40.2310">
    <property type="match status" value="1"/>
</dbReference>
<dbReference type="Gene3D" id="3.50.30.30">
    <property type="match status" value="1"/>
</dbReference>
<gene>
    <name evidence="15" type="primary">SBT1.7</name>
    <name evidence="15" type="ORF">CR513_15673</name>
</gene>
<accession>A0A371HE27</accession>
<dbReference type="GO" id="GO:0005576">
    <property type="term" value="C:extracellular region"/>
    <property type="evidence" value="ECO:0007669"/>
    <property type="project" value="UniProtKB-SubCell"/>
</dbReference>
<evidence type="ECO:0000256" key="11">
    <source>
        <dbReference type="SAM" id="SignalP"/>
    </source>
</evidence>
<dbReference type="Pfam" id="PF17766">
    <property type="entry name" value="fn3_6"/>
    <property type="match status" value="1"/>
</dbReference>
<proteinExistence type="inferred from homology"/>
<dbReference type="InterPro" id="IPR000209">
    <property type="entry name" value="Peptidase_S8/S53_dom"/>
</dbReference>
<dbReference type="PRINTS" id="PR00723">
    <property type="entry name" value="SUBTILISIN"/>
</dbReference>
<evidence type="ECO:0000313" key="16">
    <source>
        <dbReference type="Proteomes" id="UP000257109"/>
    </source>
</evidence>
<dbReference type="InterPro" id="IPR023828">
    <property type="entry name" value="Peptidase_S8_Ser-AS"/>
</dbReference>
<dbReference type="GO" id="GO:0004252">
    <property type="term" value="F:serine-type endopeptidase activity"/>
    <property type="evidence" value="ECO:0007669"/>
    <property type="project" value="UniProtKB-UniRule"/>
</dbReference>
<dbReference type="EMBL" id="QJKJ01002850">
    <property type="protein sequence ID" value="RDY01051.1"/>
    <property type="molecule type" value="Genomic_DNA"/>
</dbReference>
<feature type="domain" description="Subtilisin-like protease fibronectin type-III" evidence="14">
    <location>
        <begin position="657"/>
        <end position="758"/>
    </location>
</feature>
<keyword evidence="6 10" id="KW-0378">Hydrolase</keyword>
<dbReference type="Gene3D" id="3.30.70.80">
    <property type="entry name" value="Peptidase S8 propeptide/proteinase inhibitor I9"/>
    <property type="match status" value="1"/>
</dbReference>
<keyword evidence="8" id="KW-0325">Glycoprotein</keyword>
<feature type="non-terminal residue" evidence="15">
    <location>
        <position position="1"/>
    </location>
</feature>
<dbReference type="PROSITE" id="PS00138">
    <property type="entry name" value="SUBTILASE_SER"/>
    <property type="match status" value="1"/>
</dbReference>
<dbReference type="CDD" id="cd02120">
    <property type="entry name" value="PA_subtilisin_like"/>
    <property type="match status" value="1"/>
</dbReference>
<evidence type="ECO:0000256" key="1">
    <source>
        <dbReference type="ARBA" id="ARBA00004613"/>
    </source>
</evidence>
<dbReference type="InterPro" id="IPR010259">
    <property type="entry name" value="S8pro/Inhibitor_I9"/>
</dbReference>
<dbReference type="OrthoDB" id="206201at2759"/>
<dbReference type="GO" id="GO:0009609">
    <property type="term" value="P:response to symbiotic bacterium"/>
    <property type="evidence" value="ECO:0007669"/>
    <property type="project" value="UniProtKB-ARBA"/>
</dbReference>
<evidence type="ECO:0000259" key="12">
    <source>
        <dbReference type="Pfam" id="PF00082"/>
    </source>
</evidence>
<evidence type="ECO:0000256" key="8">
    <source>
        <dbReference type="ARBA" id="ARBA00023180"/>
    </source>
</evidence>
<evidence type="ECO:0000256" key="5">
    <source>
        <dbReference type="ARBA" id="ARBA00022729"/>
    </source>
</evidence>
<dbReference type="Pfam" id="PF00082">
    <property type="entry name" value="Peptidase_S8"/>
    <property type="match status" value="1"/>
</dbReference>
<evidence type="ECO:0000256" key="3">
    <source>
        <dbReference type="ARBA" id="ARBA00022525"/>
    </source>
</evidence>